<dbReference type="AlphaFoldDB" id="A0A4U0RZW7"/>
<keyword evidence="3" id="KW-1185">Reference proteome</keyword>
<gene>
    <name evidence="2" type="ORF">FCI23_39320</name>
</gene>
<name>A0A4U0RZW7_9ACTN</name>
<dbReference type="Proteomes" id="UP000305778">
    <property type="component" value="Unassembled WGS sequence"/>
</dbReference>
<evidence type="ECO:0000313" key="2">
    <source>
        <dbReference type="EMBL" id="TKA02020.1"/>
    </source>
</evidence>
<proteinExistence type="predicted"/>
<organism evidence="2 3">
    <name type="scientific">Actinacidiphila oryziradicis</name>
    <dbReference type="NCBI Taxonomy" id="2571141"/>
    <lineage>
        <taxon>Bacteria</taxon>
        <taxon>Bacillati</taxon>
        <taxon>Actinomycetota</taxon>
        <taxon>Actinomycetes</taxon>
        <taxon>Kitasatosporales</taxon>
        <taxon>Streptomycetaceae</taxon>
        <taxon>Actinacidiphila</taxon>
    </lineage>
</organism>
<dbReference type="RefSeq" id="WP_136728945.1">
    <property type="nucleotide sequence ID" value="NZ_SUMC01000066.1"/>
</dbReference>
<dbReference type="EMBL" id="SUMC01000066">
    <property type="protein sequence ID" value="TKA02020.1"/>
    <property type="molecule type" value="Genomic_DNA"/>
</dbReference>
<dbReference type="Pfam" id="PF04149">
    <property type="entry name" value="DUF397"/>
    <property type="match status" value="1"/>
</dbReference>
<feature type="domain" description="DUF397" evidence="1">
    <location>
        <begin position="22"/>
        <end position="76"/>
    </location>
</feature>
<comment type="caution">
    <text evidence="2">The sequence shown here is derived from an EMBL/GenBank/DDBJ whole genome shotgun (WGS) entry which is preliminary data.</text>
</comment>
<evidence type="ECO:0000259" key="1">
    <source>
        <dbReference type="Pfam" id="PF04149"/>
    </source>
</evidence>
<protein>
    <submittedName>
        <fullName evidence="2">DUF397 domain-containing protein</fullName>
    </submittedName>
</protein>
<reference evidence="2 3" key="1">
    <citation type="submission" date="2019-04" db="EMBL/GenBank/DDBJ databases">
        <title>Streptomyces oryziradicis sp. nov., a novel actinomycete isolated from rhizosphere soil of rice (Oryza sativa L.).</title>
        <authorList>
            <person name="Li C."/>
        </authorList>
    </citation>
    <scope>NUCLEOTIDE SEQUENCE [LARGE SCALE GENOMIC DNA]</scope>
    <source>
        <strain evidence="2 3">NEAU-C40</strain>
    </source>
</reference>
<sequence>MLLGQAVLGDLAGRGTAFRRVTWTKSSYSGGNDGECVEFSRALAPTGTVPIRDSKNHDGPALVVPAASWRAFVSAAGRGEFTAL</sequence>
<dbReference type="OrthoDB" id="4323652at2"/>
<accession>A0A4U0RZW7</accession>
<evidence type="ECO:0000313" key="3">
    <source>
        <dbReference type="Proteomes" id="UP000305778"/>
    </source>
</evidence>
<dbReference type="InterPro" id="IPR007278">
    <property type="entry name" value="DUF397"/>
</dbReference>